<dbReference type="GO" id="GO:0000139">
    <property type="term" value="C:Golgi membrane"/>
    <property type="evidence" value="ECO:0007669"/>
    <property type="project" value="TreeGrafter"/>
</dbReference>
<dbReference type="InterPro" id="IPR029044">
    <property type="entry name" value="Nucleotide-diphossugar_trans"/>
</dbReference>
<evidence type="ECO:0000256" key="1">
    <source>
        <dbReference type="ARBA" id="ARBA00022676"/>
    </source>
</evidence>
<organism evidence="3">
    <name type="scientific">viral metagenome</name>
    <dbReference type="NCBI Taxonomy" id="1070528"/>
    <lineage>
        <taxon>unclassified sequences</taxon>
        <taxon>metagenomes</taxon>
        <taxon>organismal metagenomes</taxon>
    </lineage>
</organism>
<keyword evidence="1" id="KW-0328">Glycosyltransferase</keyword>
<sequence>MTEIKPSRILVLTLCIGADYRKKLEACLESKEIYMKKHGYDYVLGGEEWWDRDRPCAWSKVPFLLHHMRLAKASGKYDYIWMSDADVLITNMETRIEDAILPLFPTNKDLLMTFDSCHHLNSGNIIFRPCDWAIDFLERTYQQTDVLYHIWWENAAMCKLFEEHESDKAHLEVTGEHHRFNAYLMGYPGERLWEQGDFLVHFAGVYNPTKMHGLIQEIKEGKTPRLSMF</sequence>
<accession>A0A6C0ICI2</accession>
<dbReference type="GO" id="GO:0016757">
    <property type="term" value="F:glycosyltransferase activity"/>
    <property type="evidence" value="ECO:0007669"/>
    <property type="project" value="UniProtKB-KW"/>
</dbReference>
<keyword evidence="2" id="KW-0808">Transferase</keyword>
<dbReference type="EMBL" id="MN740152">
    <property type="protein sequence ID" value="QHT90116.1"/>
    <property type="molecule type" value="Genomic_DNA"/>
</dbReference>
<dbReference type="PANTHER" id="PTHR31306:SF4">
    <property type="entry name" value="ALPHA-1,2-GALACTOSYLTRANSFERASE"/>
    <property type="match status" value="1"/>
</dbReference>
<dbReference type="Pfam" id="PF05637">
    <property type="entry name" value="Glyco_transf_34"/>
    <property type="match status" value="1"/>
</dbReference>
<evidence type="ECO:0000313" key="3">
    <source>
        <dbReference type="EMBL" id="QHT90116.1"/>
    </source>
</evidence>
<dbReference type="InterPro" id="IPR008630">
    <property type="entry name" value="Glyco_trans_34"/>
</dbReference>
<dbReference type="SUPFAM" id="SSF53448">
    <property type="entry name" value="Nucleotide-diphospho-sugar transferases"/>
    <property type="match status" value="1"/>
</dbReference>
<evidence type="ECO:0000256" key="2">
    <source>
        <dbReference type="ARBA" id="ARBA00022679"/>
    </source>
</evidence>
<reference evidence="3" key="1">
    <citation type="journal article" date="2020" name="Nature">
        <title>Giant virus diversity and host interactions through global metagenomics.</title>
        <authorList>
            <person name="Schulz F."/>
            <person name="Roux S."/>
            <person name="Paez-Espino D."/>
            <person name="Jungbluth S."/>
            <person name="Walsh D.A."/>
            <person name="Denef V.J."/>
            <person name="McMahon K.D."/>
            <person name="Konstantinidis K.T."/>
            <person name="Eloe-Fadrosh E.A."/>
            <person name="Kyrpides N.C."/>
            <person name="Woyke T."/>
        </authorList>
    </citation>
    <scope>NUCLEOTIDE SEQUENCE</scope>
    <source>
        <strain evidence="3">GVMAG-M-3300023184-62</strain>
    </source>
</reference>
<dbReference type="GO" id="GO:0006487">
    <property type="term" value="P:protein N-linked glycosylation"/>
    <property type="evidence" value="ECO:0007669"/>
    <property type="project" value="TreeGrafter"/>
</dbReference>
<dbReference type="Gene3D" id="3.90.550.10">
    <property type="entry name" value="Spore Coat Polysaccharide Biosynthesis Protein SpsA, Chain A"/>
    <property type="match status" value="1"/>
</dbReference>
<dbReference type="PANTHER" id="PTHR31306">
    <property type="entry name" value="ALPHA-1,6-MANNOSYLTRANSFERASE MNN11-RELATED"/>
    <property type="match status" value="1"/>
</dbReference>
<protein>
    <recommendedName>
        <fullName evidence="4">Nucleotide-diphospho-sugar transferase domain-containing protein</fullName>
    </recommendedName>
</protein>
<evidence type="ECO:0008006" key="4">
    <source>
        <dbReference type="Google" id="ProtNLM"/>
    </source>
</evidence>
<proteinExistence type="predicted"/>
<dbReference type="AlphaFoldDB" id="A0A6C0ICI2"/>
<name>A0A6C0ICI2_9ZZZZ</name>